<dbReference type="Proteomes" id="UP001157017">
    <property type="component" value="Unassembled WGS sequence"/>
</dbReference>
<evidence type="ECO:0000313" key="2">
    <source>
        <dbReference type="EMBL" id="GMA88925.1"/>
    </source>
</evidence>
<sequence length="94" mass="10089">MLSANILWLPIASKLKRVSEVECHQMEVVVEGVLAIQSGTSPRVVQQKLESLPAAVVEARRRGGLTCRRARAAAASTRRRSTSTTSGGSCRTPT</sequence>
<dbReference type="PANTHER" id="PTHR30433:SF3">
    <property type="entry name" value="MOTILITY PROTEIN A"/>
    <property type="match status" value="1"/>
</dbReference>
<name>A0ABQ6JNS8_9ACTN</name>
<organism evidence="2 3">
    <name type="scientific">Angustibacter aerolatus</name>
    <dbReference type="NCBI Taxonomy" id="1162965"/>
    <lineage>
        <taxon>Bacteria</taxon>
        <taxon>Bacillati</taxon>
        <taxon>Actinomycetota</taxon>
        <taxon>Actinomycetes</taxon>
        <taxon>Kineosporiales</taxon>
        <taxon>Kineosporiaceae</taxon>
    </lineage>
</organism>
<reference evidence="3" key="1">
    <citation type="journal article" date="2019" name="Int. J. Syst. Evol. Microbiol.">
        <title>The Global Catalogue of Microorganisms (GCM) 10K type strain sequencing project: providing services to taxonomists for standard genome sequencing and annotation.</title>
        <authorList>
            <consortium name="The Broad Institute Genomics Platform"/>
            <consortium name="The Broad Institute Genome Sequencing Center for Infectious Disease"/>
            <person name="Wu L."/>
            <person name="Ma J."/>
        </authorList>
    </citation>
    <scope>NUCLEOTIDE SEQUENCE [LARGE SCALE GENOMIC DNA]</scope>
    <source>
        <strain evidence="3">NBRC 108730</strain>
    </source>
</reference>
<dbReference type="EMBL" id="BSUZ01000001">
    <property type="protein sequence ID" value="GMA88925.1"/>
    <property type="molecule type" value="Genomic_DNA"/>
</dbReference>
<dbReference type="PANTHER" id="PTHR30433">
    <property type="entry name" value="CHEMOTAXIS PROTEIN MOTA"/>
    <property type="match status" value="1"/>
</dbReference>
<dbReference type="InterPro" id="IPR047055">
    <property type="entry name" value="MotA-like"/>
</dbReference>
<proteinExistence type="predicted"/>
<protein>
    <submittedName>
        <fullName evidence="2">Uncharacterized protein</fullName>
    </submittedName>
</protein>
<keyword evidence="3" id="KW-1185">Reference proteome</keyword>
<comment type="caution">
    <text evidence="2">The sequence shown here is derived from an EMBL/GenBank/DDBJ whole genome shotgun (WGS) entry which is preliminary data.</text>
</comment>
<evidence type="ECO:0000313" key="3">
    <source>
        <dbReference type="Proteomes" id="UP001157017"/>
    </source>
</evidence>
<accession>A0ABQ6JNS8</accession>
<gene>
    <name evidence="2" type="ORF">GCM10025868_41750</name>
</gene>
<evidence type="ECO:0000256" key="1">
    <source>
        <dbReference type="SAM" id="MobiDB-lite"/>
    </source>
</evidence>
<feature type="region of interest" description="Disordered" evidence="1">
    <location>
        <begin position="68"/>
        <end position="94"/>
    </location>
</feature>